<dbReference type="InterPro" id="IPR036286">
    <property type="entry name" value="LexA/Signal_pep-like_sf"/>
</dbReference>
<accession>A0A4U0GMQ9</accession>
<evidence type="ECO:0008006" key="3">
    <source>
        <dbReference type="Google" id="ProtNLM"/>
    </source>
</evidence>
<dbReference type="RefSeq" id="WP_136823136.1">
    <property type="nucleotide sequence ID" value="NZ_BMJX01000012.1"/>
</dbReference>
<dbReference type="Proteomes" id="UP000309872">
    <property type="component" value="Unassembled WGS sequence"/>
</dbReference>
<sequence>MKSASFKKLTVANSVFFDQVKEYLDGGKKVTIPVAGGSMRPFLRQGDKVVIKAIEPADMKLGRILLAYTPQGYVLHRLVRKTAKEVWLAGDANLQQLERIPKTALWAVVIEAYRGDKRKNPYALPTMLAAWLWYGARPLRRIIGKC</sequence>
<dbReference type="CDD" id="cd06462">
    <property type="entry name" value="Peptidase_S24_S26"/>
    <property type="match status" value="1"/>
</dbReference>
<dbReference type="SUPFAM" id="SSF51306">
    <property type="entry name" value="LexA/Signal peptidase"/>
    <property type="match status" value="1"/>
</dbReference>
<keyword evidence="2" id="KW-1185">Reference proteome</keyword>
<dbReference type="OrthoDB" id="9795228at2"/>
<dbReference type="AlphaFoldDB" id="A0A4U0GMQ9"/>
<protein>
    <recommendedName>
        <fullName evidence="3">Peptidase S24/S26A/S26B/S26C domain-containing protein</fullName>
    </recommendedName>
</protein>
<gene>
    <name evidence="1" type="ORF">FAZ19_23040</name>
</gene>
<evidence type="ECO:0000313" key="1">
    <source>
        <dbReference type="EMBL" id="TJY60131.1"/>
    </source>
</evidence>
<organism evidence="1 2">
    <name type="scientific">Sphingobacterium alkalisoli</name>
    <dbReference type="NCBI Taxonomy" id="1874115"/>
    <lineage>
        <taxon>Bacteria</taxon>
        <taxon>Pseudomonadati</taxon>
        <taxon>Bacteroidota</taxon>
        <taxon>Sphingobacteriia</taxon>
        <taxon>Sphingobacteriales</taxon>
        <taxon>Sphingobacteriaceae</taxon>
        <taxon>Sphingobacterium</taxon>
    </lineage>
</organism>
<comment type="caution">
    <text evidence="1">The sequence shown here is derived from an EMBL/GenBank/DDBJ whole genome shotgun (WGS) entry which is preliminary data.</text>
</comment>
<dbReference type="EMBL" id="SUKA01000012">
    <property type="protein sequence ID" value="TJY60131.1"/>
    <property type="molecule type" value="Genomic_DNA"/>
</dbReference>
<evidence type="ECO:0000313" key="2">
    <source>
        <dbReference type="Proteomes" id="UP000309872"/>
    </source>
</evidence>
<proteinExistence type="predicted"/>
<reference evidence="1 2" key="1">
    <citation type="submission" date="2019-04" db="EMBL/GenBank/DDBJ databases">
        <title>Sphingobacterium olei sp. nov., isolated from oil-contaminated soil.</title>
        <authorList>
            <person name="Liu B."/>
        </authorList>
    </citation>
    <scope>NUCLEOTIDE SEQUENCE [LARGE SCALE GENOMIC DNA]</scope>
    <source>
        <strain evidence="1 2">Y3L14</strain>
    </source>
</reference>
<name>A0A4U0GMQ9_9SPHI</name>